<feature type="non-terminal residue" evidence="1">
    <location>
        <position position="1"/>
    </location>
</feature>
<protein>
    <submittedName>
        <fullName evidence="1">Uncharacterized protein</fullName>
    </submittedName>
</protein>
<dbReference type="AlphaFoldDB" id="T1BQ96"/>
<sequence>LGPALLTLTAGERRRLPRQLRLRPRRIVTTFGEILLQRCRYAQDRGPSIHPLDEQLQLPLRSYSYEVQKRLIKRAVQGPFQEAIEGLREEAGVTIPKRSAQEILIDTS</sequence>
<reference evidence="1" key="2">
    <citation type="journal article" date="2014" name="ISME J.">
        <title>Microbial stratification in low pH oxic and suboxic macroscopic growths along an acid mine drainage.</title>
        <authorList>
            <person name="Mendez-Garcia C."/>
            <person name="Mesa V."/>
            <person name="Sprenger R.R."/>
            <person name="Richter M."/>
            <person name="Diez M.S."/>
            <person name="Solano J."/>
            <person name="Bargiela R."/>
            <person name="Golyshina O.V."/>
            <person name="Manteca A."/>
            <person name="Ramos J.L."/>
            <person name="Gallego J.R."/>
            <person name="Llorente I."/>
            <person name="Martins Dos Santos V.A."/>
            <person name="Jensen O.N."/>
            <person name="Pelaez A.I."/>
            <person name="Sanchez J."/>
            <person name="Ferrer M."/>
        </authorList>
    </citation>
    <scope>NUCLEOTIDE SEQUENCE</scope>
</reference>
<comment type="caution">
    <text evidence="1">The sequence shown here is derived from an EMBL/GenBank/DDBJ whole genome shotgun (WGS) entry which is preliminary data.</text>
</comment>
<dbReference type="EMBL" id="AUZY01005942">
    <property type="protein sequence ID" value="EQD56155.1"/>
    <property type="molecule type" value="Genomic_DNA"/>
</dbReference>
<gene>
    <name evidence="1" type="ORF">B1B_09040</name>
</gene>
<accession>T1BQ96</accession>
<evidence type="ECO:0000313" key="1">
    <source>
        <dbReference type="EMBL" id="EQD56155.1"/>
    </source>
</evidence>
<feature type="non-terminal residue" evidence="1">
    <location>
        <position position="108"/>
    </location>
</feature>
<organism evidence="1">
    <name type="scientific">mine drainage metagenome</name>
    <dbReference type="NCBI Taxonomy" id="410659"/>
    <lineage>
        <taxon>unclassified sequences</taxon>
        <taxon>metagenomes</taxon>
        <taxon>ecological metagenomes</taxon>
    </lineage>
</organism>
<reference evidence="1" key="1">
    <citation type="submission" date="2013-08" db="EMBL/GenBank/DDBJ databases">
        <authorList>
            <person name="Mendez C."/>
            <person name="Richter M."/>
            <person name="Ferrer M."/>
            <person name="Sanchez J."/>
        </authorList>
    </citation>
    <scope>NUCLEOTIDE SEQUENCE</scope>
</reference>
<proteinExistence type="predicted"/>
<name>T1BQ96_9ZZZZ</name>